<sequence>MKVRVVDLARELVLSANGTVIYQLATTTKATTPAMTCPTTLLFKHARKRTCVCNPNNRCNTSGAILTFAHQRPTRDGAIINTLVIDIALLPLIMGQ</sequence>
<evidence type="ECO:0000313" key="2">
    <source>
        <dbReference type="Proteomes" id="UP000606786"/>
    </source>
</evidence>
<protein>
    <submittedName>
        <fullName evidence="1">(Mediterranean fruit fly) hypothetical protein</fullName>
    </submittedName>
</protein>
<keyword evidence="2" id="KW-1185">Reference proteome</keyword>
<organism evidence="1 2">
    <name type="scientific">Ceratitis capitata</name>
    <name type="common">Mediterranean fruit fly</name>
    <name type="synonym">Tephritis capitata</name>
    <dbReference type="NCBI Taxonomy" id="7213"/>
    <lineage>
        <taxon>Eukaryota</taxon>
        <taxon>Metazoa</taxon>
        <taxon>Ecdysozoa</taxon>
        <taxon>Arthropoda</taxon>
        <taxon>Hexapoda</taxon>
        <taxon>Insecta</taxon>
        <taxon>Pterygota</taxon>
        <taxon>Neoptera</taxon>
        <taxon>Endopterygota</taxon>
        <taxon>Diptera</taxon>
        <taxon>Brachycera</taxon>
        <taxon>Muscomorpha</taxon>
        <taxon>Tephritoidea</taxon>
        <taxon>Tephritidae</taxon>
        <taxon>Ceratitis</taxon>
        <taxon>Ceratitis</taxon>
    </lineage>
</organism>
<dbReference type="AlphaFoldDB" id="A0A811U1D2"/>
<evidence type="ECO:0000313" key="1">
    <source>
        <dbReference type="EMBL" id="CAD6992096.1"/>
    </source>
</evidence>
<accession>A0A811U1D2</accession>
<name>A0A811U1D2_CERCA</name>
<reference evidence="1" key="1">
    <citation type="submission" date="2020-11" db="EMBL/GenBank/DDBJ databases">
        <authorList>
            <person name="Whitehead M."/>
        </authorList>
    </citation>
    <scope>NUCLEOTIDE SEQUENCE</scope>
    <source>
        <strain evidence="1">EGII</strain>
    </source>
</reference>
<proteinExistence type="predicted"/>
<comment type="caution">
    <text evidence="1">The sequence shown here is derived from an EMBL/GenBank/DDBJ whole genome shotgun (WGS) entry which is preliminary data.</text>
</comment>
<dbReference type="Proteomes" id="UP000606786">
    <property type="component" value="Unassembled WGS sequence"/>
</dbReference>
<dbReference type="EMBL" id="CAJHJT010000001">
    <property type="protein sequence ID" value="CAD6992096.1"/>
    <property type="molecule type" value="Genomic_DNA"/>
</dbReference>
<gene>
    <name evidence="1" type="ORF">CCAP1982_LOCUS974</name>
</gene>